<dbReference type="PANTHER" id="PTHR31087">
    <property type="match status" value="1"/>
</dbReference>
<evidence type="ECO:0008006" key="5">
    <source>
        <dbReference type="Google" id="ProtNLM"/>
    </source>
</evidence>
<name>A0A9P4VU45_9PEZI</name>
<feature type="region of interest" description="Disordered" evidence="2">
    <location>
        <begin position="1"/>
        <end position="35"/>
    </location>
</feature>
<dbReference type="Pfam" id="PF04525">
    <property type="entry name" value="LOR"/>
    <property type="match status" value="1"/>
</dbReference>
<keyword evidence="4" id="KW-1185">Reference proteome</keyword>
<evidence type="ECO:0000313" key="4">
    <source>
        <dbReference type="Proteomes" id="UP000799429"/>
    </source>
</evidence>
<dbReference type="InterPro" id="IPR007612">
    <property type="entry name" value="LOR"/>
</dbReference>
<evidence type="ECO:0000256" key="1">
    <source>
        <dbReference type="ARBA" id="ARBA00005437"/>
    </source>
</evidence>
<proteinExistence type="inferred from homology"/>
<dbReference type="AlphaFoldDB" id="A0A9P4VU45"/>
<dbReference type="PANTHER" id="PTHR31087:SF161">
    <property type="entry name" value="TUBBY C 2 FAMILY PROTEIN"/>
    <property type="match status" value="1"/>
</dbReference>
<evidence type="ECO:0000256" key="2">
    <source>
        <dbReference type="SAM" id="MobiDB-lite"/>
    </source>
</evidence>
<evidence type="ECO:0000313" key="3">
    <source>
        <dbReference type="EMBL" id="KAF2840239.1"/>
    </source>
</evidence>
<dbReference type="InterPro" id="IPR038595">
    <property type="entry name" value="LOR_sf"/>
</dbReference>
<dbReference type="SUPFAM" id="SSF54518">
    <property type="entry name" value="Tubby C-terminal domain-like"/>
    <property type="match status" value="1"/>
</dbReference>
<dbReference type="Gene3D" id="2.40.160.200">
    <property type="entry name" value="LURP1-related"/>
    <property type="match status" value="1"/>
</dbReference>
<protein>
    <recommendedName>
        <fullName evidence="5">DUF567-domain-containing protein</fullName>
    </recommendedName>
</protein>
<comment type="caution">
    <text evidence="3">The sequence shown here is derived from an EMBL/GenBank/DDBJ whole genome shotgun (WGS) entry which is preliminary data.</text>
</comment>
<dbReference type="EMBL" id="MU006093">
    <property type="protein sequence ID" value="KAF2840239.1"/>
    <property type="molecule type" value="Genomic_DNA"/>
</dbReference>
<gene>
    <name evidence="3" type="ORF">M501DRAFT_1049268</name>
</gene>
<dbReference type="InterPro" id="IPR025659">
    <property type="entry name" value="Tubby-like_C"/>
</dbReference>
<dbReference type="Proteomes" id="UP000799429">
    <property type="component" value="Unassembled WGS sequence"/>
</dbReference>
<accession>A0A9P4VU45</accession>
<sequence length="230" mass="25491">MATLPQQVPPQPQFASNMPQVVPQAAPGAGHQHQPLKTAHLSSVGTEIGIFKPFIAQKSETLILTERFGLSGDSFRIQNLEGRPILQVEGKVATISGRKIVRDMAGNELFHIRKKHLALFQTFYAEDSKGERFFEVKGKFALLGSKAVGTFRGFSGEEHRLTMEGNWLNSKADIVDEATGKTVATINRKRWNARDLIGGQQTYQVTIAPGMDMALIVAMCIMLDERRNEK</sequence>
<organism evidence="3 4">
    <name type="scientific">Patellaria atrata CBS 101060</name>
    <dbReference type="NCBI Taxonomy" id="1346257"/>
    <lineage>
        <taxon>Eukaryota</taxon>
        <taxon>Fungi</taxon>
        <taxon>Dikarya</taxon>
        <taxon>Ascomycota</taxon>
        <taxon>Pezizomycotina</taxon>
        <taxon>Dothideomycetes</taxon>
        <taxon>Dothideomycetes incertae sedis</taxon>
        <taxon>Patellariales</taxon>
        <taxon>Patellariaceae</taxon>
        <taxon>Patellaria</taxon>
    </lineage>
</organism>
<reference evidence="3" key="1">
    <citation type="journal article" date="2020" name="Stud. Mycol.">
        <title>101 Dothideomycetes genomes: a test case for predicting lifestyles and emergence of pathogens.</title>
        <authorList>
            <person name="Haridas S."/>
            <person name="Albert R."/>
            <person name="Binder M."/>
            <person name="Bloem J."/>
            <person name="Labutti K."/>
            <person name="Salamov A."/>
            <person name="Andreopoulos B."/>
            <person name="Baker S."/>
            <person name="Barry K."/>
            <person name="Bills G."/>
            <person name="Bluhm B."/>
            <person name="Cannon C."/>
            <person name="Castanera R."/>
            <person name="Culley D."/>
            <person name="Daum C."/>
            <person name="Ezra D."/>
            <person name="Gonzalez J."/>
            <person name="Henrissat B."/>
            <person name="Kuo A."/>
            <person name="Liang C."/>
            <person name="Lipzen A."/>
            <person name="Lutzoni F."/>
            <person name="Magnuson J."/>
            <person name="Mondo S."/>
            <person name="Nolan M."/>
            <person name="Ohm R."/>
            <person name="Pangilinan J."/>
            <person name="Park H.-J."/>
            <person name="Ramirez L."/>
            <person name="Alfaro M."/>
            <person name="Sun H."/>
            <person name="Tritt A."/>
            <person name="Yoshinaga Y."/>
            <person name="Zwiers L.-H."/>
            <person name="Turgeon B."/>
            <person name="Goodwin S."/>
            <person name="Spatafora J."/>
            <person name="Crous P."/>
            <person name="Grigoriev I."/>
        </authorList>
    </citation>
    <scope>NUCLEOTIDE SEQUENCE</scope>
    <source>
        <strain evidence="3">CBS 101060</strain>
    </source>
</reference>
<comment type="similarity">
    <text evidence="1">Belongs to the LOR family.</text>
</comment>
<dbReference type="OrthoDB" id="97518at2759"/>